<dbReference type="PANTHER" id="PTHR43725:SF47">
    <property type="entry name" value="UDP-GLUCOSE 4-EPIMERASE"/>
    <property type="match status" value="1"/>
</dbReference>
<dbReference type="Gene3D" id="3.40.50.720">
    <property type="entry name" value="NAD(P)-binding Rossmann-like Domain"/>
    <property type="match status" value="1"/>
</dbReference>
<evidence type="ECO:0000256" key="3">
    <source>
        <dbReference type="ARBA" id="ARBA00004947"/>
    </source>
</evidence>
<protein>
    <recommendedName>
        <fullName evidence="10">UDP-glucose 4-epimerase</fullName>
        <ecNumber evidence="10">5.1.3.2</ecNumber>
    </recommendedName>
</protein>
<sequence>MVQKAVLVTGGAGYIGSHTVIELLNAGREVVIYDNLDNSSYEAVRRIEKITGKAPIFYKADILDKKALLEVFGRHAIDSVIHFAGLKAVGESTQIPLDYYYNNITGTIILLQAMKESNVKNIVFSSSATVYGEPPVIPIPETSPTDAKSPYGRTKLFVEHIIRDLCTAEKDWNAGLLRYFNPAGAHPSGILGENPTGIPNNLMPFLAQVAVGKREFLSVFGDDYPTRDGTCIRDYIHVVDLAKGHLAALKKLEENPGCVEYNLGTGVGSTVLEMIHAFDKAVGRELPYKIVARRAGDVPNLTADPTLANKELGWKAELSLDDACNSLWNWQSNNPQGLEGFPADAPKEAVINYL</sequence>
<dbReference type="GO" id="GO:0005829">
    <property type="term" value="C:cytosol"/>
    <property type="evidence" value="ECO:0007669"/>
    <property type="project" value="TreeGrafter"/>
</dbReference>
<comment type="function">
    <text evidence="7">Mutarotase converts alpha-aldose to the beta-anomer. It is active on D-glucose, L-arabinose, D-xylose, D-galactose, maltose and lactose.</text>
</comment>
<reference evidence="12" key="1">
    <citation type="submission" date="2020-12" db="EMBL/GenBank/DDBJ databases">
        <title>Metabolic potential, ecology and presence of endohyphal bacteria is reflected in genomic diversity of Mucoromycotina.</title>
        <authorList>
            <person name="Muszewska A."/>
            <person name="Okrasinska A."/>
            <person name="Steczkiewicz K."/>
            <person name="Drgas O."/>
            <person name="Orlowska M."/>
            <person name="Perlinska-Lenart U."/>
            <person name="Aleksandrzak-Piekarczyk T."/>
            <person name="Szatraj K."/>
            <person name="Zielenkiewicz U."/>
            <person name="Pilsyk S."/>
            <person name="Malc E."/>
            <person name="Mieczkowski P."/>
            <person name="Kruszewska J.S."/>
            <person name="Biernat P."/>
            <person name="Pawlowska J."/>
        </authorList>
    </citation>
    <scope>NUCLEOTIDE SEQUENCE</scope>
    <source>
        <strain evidence="12">WA0000017839</strain>
    </source>
</reference>
<dbReference type="NCBIfam" id="NF007956">
    <property type="entry name" value="PRK10675.1"/>
    <property type="match status" value="1"/>
</dbReference>
<evidence type="ECO:0000256" key="5">
    <source>
        <dbReference type="ARBA" id="ARBA00023027"/>
    </source>
</evidence>
<dbReference type="GO" id="GO:0003978">
    <property type="term" value="F:UDP-glucose 4-epimerase activity"/>
    <property type="evidence" value="ECO:0007669"/>
    <property type="project" value="UniProtKB-UniRule"/>
</dbReference>
<organism evidence="12 13">
    <name type="scientific">Mucor saturninus</name>
    <dbReference type="NCBI Taxonomy" id="64648"/>
    <lineage>
        <taxon>Eukaryota</taxon>
        <taxon>Fungi</taxon>
        <taxon>Fungi incertae sedis</taxon>
        <taxon>Mucoromycota</taxon>
        <taxon>Mucoromycotina</taxon>
        <taxon>Mucoromycetes</taxon>
        <taxon>Mucorales</taxon>
        <taxon>Mucorineae</taxon>
        <taxon>Mucoraceae</taxon>
        <taxon>Mucor</taxon>
    </lineage>
</organism>
<evidence type="ECO:0000256" key="8">
    <source>
        <dbReference type="ARBA" id="ARBA00037955"/>
    </source>
</evidence>
<comment type="similarity">
    <text evidence="8">In the N-terminal section; belongs to the NAD(P)-dependent epimerase/dehydratase family.</text>
</comment>
<evidence type="ECO:0000256" key="6">
    <source>
        <dbReference type="ARBA" id="ARBA00023235"/>
    </source>
</evidence>
<evidence type="ECO:0000256" key="9">
    <source>
        <dbReference type="ARBA" id="ARBA00038238"/>
    </source>
</evidence>
<feature type="domain" description="NAD(P)-binding" evidence="11">
    <location>
        <begin position="7"/>
        <end position="325"/>
    </location>
</feature>
<dbReference type="CDD" id="cd05247">
    <property type="entry name" value="UDP_G4E_1_SDR_e"/>
    <property type="match status" value="1"/>
</dbReference>
<dbReference type="OrthoDB" id="9402762at2759"/>
<evidence type="ECO:0000256" key="4">
    <source>
        <dbReference type="ARBA" id="ARBA00005028"/>
    </source>
</evidence>
<accession>A0A8H7V6N7</accession>
<dbReference type="InterPro" id="IPR036291">
    <property type="entry name" value="NAD(P)-bd_dom_sf"/>
</dbReference>
<dbReference type="UniPathway" id="UPA00214"/>
<dbReference type="PANTHER" id="PTHR43725">
    <property type="entry name" value="UDP-GLUCOSE 4-EPIMERASE"/>
    <property type="match status" value="1"/>
</dbReference>
<keyword evidence="6 10" id="KW-0413">Isomerase</keyword>
<evidence type="ECO:0000256" key="1">
    <source>
        <dbReference type="ARBA" id="ARBA00000083"/>
    </source>
</evidence>
<evidence type="ECO:0000313" key="12">
    <source>
        <dbReference type="EMBL" id="KAG2209195.1"/>
    </source>
</evidence>
<comment type="similarity">
    <text evidence="10">Belongs to the NAD(P)-dependent epimerase/dehydratase family.</text>
</comment>
<dbReference type="GO" id="GO:0006012">
    <property type="term" value="P:galactose metabolic process"/>
    <property type="evidence" value="ECO:0007669"/>
    <property type="project" value="UniProtKB-UniPathway"/>
</dbReference>
<evidence type="ECO:0000256" key="7">
    <source>
        <dbReference type="ARBA" id="ARBA00037676"/>
    </source>
</evidence>
<dbReference type="EMBL" id="JAEPRD010000016">
    <property type="protein sequence ID" value="KAG2209195.1"/>
    <property type="molecule type" value="Genomic_DNA"/>
</dbReference>
<evidence type="ECO:0000313" key="13">
    <source>
        <dbReference type="Proteomes" id="UP000603453"/>
    </source>
</evidence>
<comment type="pathway">
    <text evidence="4">Carbohydrate metabolism; hexose metabolism.</text>
</comment>
<dbReference type="Pfam" id="PF16363">
    <property type="entry name" value="GDP_Man_Dehyd"/>
    <property type="match status" value="1"/>
</dbReference>
<evidence type="ECO:0000256" key="10">
    <source>
        <dbReference type="RuleBase" id="RU366046"/>
    </source>
</evidence>
<dbReference type="Gene3D" id="3.90.25.10">
    <property type="entry name" value="UDP-galactose 4-epimerase, domain 1"/>
    <property type="match status" value="1"/>
</dbReference>
<proteinExistence type="inferred from homology"/>
<name>A0A8H7V6N7_9FUNG</name>
<keyword evidence="13" id="KW-1185">Reference proteome</keyword>
<dbReference type="SUPFAM" id="SSF51735">
    <property type="entry name" value="NAD(P)-binding Rossmann-fold domains"/>
    <property type="match status" value="1"/>
</dbReference>
<comment type="similarity">
    <text evidence="9">In the C-terminal section; belongs to the aldose epimerase family.</text>
</comment>
<dbReference type="Proteomes" id="UP000603453">
    <property type="component" value="Unassembled WGS sequence"/>
</dbReference>
<keyword evidence="5 10" id="KW-0520">NAD</keyword>
<evidence type="ECO:0000259" key="11">
    <source>
        <dbReference type="Pfam" id="PF16363"/>
    </source>
</evidence>
<dbReference type="AlphaFoldDB" id="A0A8H7V6N7"/>
<gene>
    <name evidence="12" type="ORF">INT47_005487</name>
</gene>
<dbReference type="NCBIfam" id="TIGR01179">
    <property type="entry name" value="galE"/>
    <property type="match status" value="1"/>
</dbReference>
<dbReference type="EC" id="5.1.3.2" evidence="10"/>
<dbReference type="InterPro" id="IPR016040">
    <property type="entry name" value="NAD(P)-bd_dom"/>
</dbReference>
<comment type="catalytic activity">
    <reaction evidence="1 10">
        <text>UDP-alpha-D-glucose = UDP-alpha-D-galactose</text>
        <dbReference type="Rhea" id="RHEA:22168"/>
        <dbReference type="ChEBI" id="CHEBI:58885"/>
        <dbReference type="ChEBI" id="CHEBI:66914"/>
        <dbReference type="EC" id="5.1.3.2"/>
    </reaction>
</comment>
<comment type="cofactor">
    <cofactor evidence="2 10">
        <name>NAD(+)</name>
        <dbReference type="ChEBI" id="CHEBI:57540"/>
    </cofactor>
</comment>
<comment type="caution">
    <text evidence="12">The sequence shown here is derived from an EMBL/GenBank/DDBJ whole genome shotgun (WGS) entry which is preliminary data.</text>
</comment>
<keyword evidence="10" id="KW-0119">Carbohydrate metabolism</keyword>
<comment type="pathway">
    <text evidence="3 10">Carbohydrate metabolism; galactose metabolism.</text>
</comment>
<dbReference type="InterPro" id="IPR005886">
    <property type="entry name" value="UDP_G4E"/>
</dbReference>
<comment type="subunit">
    <text evidence="10">Homodimer.</text>
</comment>
<evidence type="ECO:0000256" key="2">
    <source>
        <dbReference type="ARBA" id="ARBA00001911"/>
    </source>
</evidence>